<dbReference type="Gene3D" id="2.60.40.1730">
    <property type="entry name" value="tricorn interacting facor f3 domain"/>
    <property type="match status" value="1"/>
</dbReference>
<dbReference type="Gene3D" id="1.10.390.10">
    <property type="entry name" value="Neutral Protease Domain 2"/>
    <property type="match status" value="1"/>
</dbReference>
<dbReference type="GO" id="GO:0016285">
    <property type="term" value="F:alanyl aminopeptidase activity"/>
    <property type="evidence" value="ECO:0007669"/>
    <property type="project" value="UniProtKB-EC"/>
</dbReference>
<dbReference type="OrthoDB" id="100605at2"/>
<dbReference type="GO" id="GO:0070006">
    <property type="term" value="F:metalloaminopeptidase activity"/>
    <property type="evidence" value="ECO:0007669"/>
    <property type="project" value="TreeGrafter"/>
</dbReference>
<evidence type="ECO:0000256" key="1">
    <source>
        <dbReference type="ARBA" id="ARBA00000098"/>
    </source>
</evidence>
<dbReference type="InterPro" id="IPR014782">
    <property type="entry name" value="Peptidase_M1_dom"/>
</dbReference>
<comment type="catalytic activity">
    <reaction evidence="1">
        <text>Release of an N-terminal amino acid, Xaa-|-Yaa- from a peptide, amide or arylamide. Xaa is preferably Ala, but may be most amino acids including Pro (slow action). When a terminal hydrophobic residue is followed by a prolyl residue, the two may be released as an intact Xaa-Pro dipeptide.</text>
        <dbReference type="EC" id="3.4.11.2"/>
    </reaction>
</comment>
<dbReference type="Pfam" id="PF17900">
    <property type="entry name" value="Peptidase_M1_N"/>
    <property type="match status" value="1"/>
</dbReference>
<keyword evidence="11" id="KW-0482">Metalloprotease</keyword>
<evidence type="ECO:0000256" key="3">
    <source>
        <dbReference type="ARBA" id="ARBA00010136"/>
    </source>
</evidence>
<keyword evidence="7" id="KW-0645">Protease</keyword>
<reference evidence="17 18" key="1">
    <citation type="submission" date="2019-06" db="EMBL/GenBank/DDBJ databases">
        <title>Sequencing the genomes of 1000 actinobacteria strains.</title>
        <authorList>
            <person name="Klenk H.-P."/>
        </authorList>
    </citation>
    <scope>NUCLEOTIDE SEQUENCE [LARGE SCALE GENOMIC DNA]</scope>
    <source>
        <strain evidence="17 18">DSM 19828</strain>
    </source>
</reference>
<dbReference type="InterPro" id="IPR024571">
    <property type="entry name" value="ERAP1-like_C_dom"/>
</dbReference>
<dbReference type="InterPro" id="IPR027268">
    <property type="entry name" value="Peptidase_M4/M1_CTD_sf"/>
</dbReference>
<gene>
    <name evidence="17" type="ORF">FB459_0951</name>
</gene>
<dbReference type="InterPro" id="IPR050344">
    <property type="entry name" value="Peptidase_M1_aminopeptidases"/>
</dbReference>
<dbReference type="PANTHER" id="PTHR11533">
    <property type="entry name" value="PROTEASE M1 ZINC METALLOPROTEASE"/>
    <property type="match status" value="1"/>
</dbReference>
<dbReference type="EC" id="3.4.11.2" evidence="4"/>
<protein>
    <recommendedName>
        <fullName evidence="5">Aminopeptidase N</fullName>
        <ecNumber evidence="4">3.4.11.2</ecNumber>
    </recommendedName>
    <alternativeName>
        <fullName evidence="12">Alanine aminopeptidase</fullName>
    </alternativeName>
    <alternativeName>
        <fullName evidence="13">Lysyl aminopeptidase</fullName>
    </alternativeName>
</protein>
<comment type="cofactor">
    <cofactor evidence="2">
        <name>Zn(2+)</name>
        <dbReference type="ChEBI" id="CHEBI:29105"/>
    </cofactor>
</comment>
<evidence type="ECO:0000256" key="4">
    <source>
        <dbReference type="ARBA" id="ARBA00012564"/>
    </source>
</evidence>
<dbReference type="GO" id="GO:0016020">
    <property type="term" value="C:membrane"/>
    <property type="evidence" value="ECO:0007669"/>
    <property type="project" value="TreeGrafter"/>
</dbReference>
<evidence type="ECO:0000313" key="18">
    <source>
        <dbReference type="Proteomes" id="UP000320806"/>
    </source>
</evidence>
<dbReference type="Pfam" id="PF11838">
    <property type="entry name" value="ERAP1_C"/>
    <property type="match status" value="1"/>
</dbReference>
<dbReference type="GO" id="GO:0006508">
    <property type="term" value="P:proteolysis"/>
    <property type="evidence" value="ECO:0007669"/>
    <property type="project" value="UniProtKB-KW"/>
</dbReference>
<dbReference type="SUPFAM" id="SSF63737">
    <property type="entry name" value="Leukotriene A4 hydrolase N-terminal domain"/>
    <property type="match status" value="1"/>
</dbReference>
<dbReference type="Pfam" id="PF01433">
    <property type="entry name" value="Peptidase_M1"/>
    <property type="match status" value="1"/>
</dbReference>
<evidence type="ECO:0000259" key="15">
    <source>
        <dbReference type="Pfam" id="PF11838"/>
    </source>
</evidence>
<dbReference type="InterPro" id="IPR001930">
    <property type="entry name" value="Peptidase_M1"/>
</dbReference>
<evidence type="ECO:0000256" key="11">
    <source>
        <dbReference type="ARBA" id="ARBA00023049"/>
    </source>
</evidence>
<evidence type="ECO:0000259" key="14">
    <source>
        <dbReference type="Pfam" id="PF01433"/>
    </source>
</evidence>
<dbReference type="GO" id="GO:0008270">
    <property type="term" value="F:zinc ion binding"/>
    <property type="evidence" value="ECO:0007669"/>
    <property type="project" value="InterPro"/>
</dbReference>
<evidence type="ECO:0000256" key="8">
    <source>
        <dbReference type="ARBA" id="ARBA00022723"/>
    </source>
</evidence>
<organism evidence="17 18">
    <name type="scientific">Yimella lutea</name>
    <dbReference type="NCBI Taxonomy" id="587872"/>
    <lineage>
        <taxon>Bacteria</taxon>
        <taxon>Bacillati</taxon>
        <taxon>Actinomycetota</taxon>
        <taxon>Actinomycetes</taxon>
        <taxon>Micrococcales</taxon>
        <taxon>Dermacoccaceae</taxon>
        <taxon>Yimella</taxon>
    </lineage>
</organism>
<dbReference type="GO" id="GO:0043171">
    <property type="term" value="P:peptide catabolic process"/>
    <property type="evidence" value="ECO:0007669"/>
    <property type="project" value="TreeGrafter"/>
</dbReference>
<evidence type="ECO:0000256" key="6">
    <source>
        <dbReference type="ARBA" id="ARBA00022438"/>
    </source>
</evidence>
<keyword evidence="8" id="KW-0479">Metal-binding</keyword>
<dbReference type="GO" id="GO:0005615">
    <property type="term" value="C:extracellular space"/>
    <property type="evidence" value="ECO:0007669"/>
    <property type="project" value="TreeGrafter"/>
</dbReference>
<comment type="similarity">
    <text evidence="3">Belongs to the peptidase M1 family.</text>
</comment>
<evidence type="ECO:0000256" key="9">
    <source>
        <dbReference type="ARBA" id="ARBA00022801"/>
    </source>
</evidence>
<comment type="caution">
    <text evidence="17">The sequence shown here is derived from an EMBL/GenBank/DDBJ whole genome shotgun (WGS) entry which is preliminary data.</text>
</comment>
<dbReference type="AlphaFoldDB" id="A0A542EDX1"/>
<keyword evidence="6 17" id="KW-0031">Aminopeptidase</keyword>
<evidence type="ECO:0000256" key="10">
    <source>
        <dbReference type="ARBA" id="ARBA00022833"/>
    </source>
</evidence>
<dbReference type="FunFam" id="2.60.40.1730:FF:000010">
    <property type="entry name" value="Putative aminopeptidase N"/>
    <property type="match status" value="1"/>
</dbReference>
<feature type="domain" description="ERAP1-like C-terminal" evidence="15">
    <location>
        <begin position="563"/>
        <end position="871"/>
    </location>
</feature>
<accession>A0A542EDX1</accession>
<dbReference type="CDD" id="cd09602">
    <property type="entry name" value="M1_APN"/>
    <property type="match status" value="1"/>
</dbReference>
<dbReference type="PRINTS" id="PR00756">
    <property type="entry name" value="ALADIPTASE"/>
</dbReference>
<keyword evidence="9" id="KW-0378">Hydrolase</keyword>
<evidence type="ECO:0000256" key="7">
    <source>
        <dbReference type="ARBA" id="ARBA00022670"/>
    </source>
</evidence>
<evidence type="ECO:0000313" key="17">
    <source>
        <dbReference type="EMBL" id="TQJ13528.1"/>
    </source>
</evidence>
<evidence type="ECO:0000256" key="13">
    <source>
        <dbReference type="ARBA" id="ARBA00031533"/>
    </source>
</evidence>
<feature type="domain" description="Peptidase M1 membrane alanine aminopeptidase" evidence="14">
    <location>
        <begin position="250"/>
        <end position="479"/>
    </location>
</feature>
<dbReference type="InterPro" id="IPR045357">
    <property type="entry name" value="Aminopeptidase_N-like_N"/>
</dbReference>
<dbReference type="SUPFAM" id="SSF55486">
    <property type="entry name" value="Metalloproteases ('zincins'), catalytic domain"/>
    <property type="match status" value="1"/>
</dbReference>
<evidence type="ECO:0000256" key="2">
    <source>
        <dbReference type="ARBA" id="ARBA00001947"/>
    </source>
</evidence>
<dbReference type="InterPro" id="IPR042097">
    <property type="entry name" value="Aminopeptidase_N-like_N_sf"/>
</dbReference>
<proteinExistence type="inferred from homology"/>
<evidence type="ECO:0000259" key="16">
    <source>
        <dbReference type="Pfam" id="PF17900"/>
    </source>
</evidence>
<keyword evidence="18" id="KW-1185">Reference proteome</keyword>
<sequence length="881" mass="97160">MFDSGSVTSDLNLTRQECDARGDQLKVRTYRVELDLSEAATDAQTYRSRSTVVFDSTGTSTWIDLVTDVIDSVTVNGRQVYLEDYDGARILLHDLEIGENTVVVDALCKYSRTGEGLHRFTDPEDCNTYLYTHCEPTDARRMFACFEQPDLKGEFTFVVTAPSQWLVRSNQPEVSSEPAGECTTHTFAPTPPLSSYIVALIAGPYAVVQDTWSVERADGSSQTIELTAMCRRGMLEHLESDEIFYTTKAGLDFYDRAYGFPYPWGGSSYAAPAKDRSEGRAENFVGCKYDQVFVPEYNIGAMENPGLVTFTEDYLFRGGATTMQRTSRAAVILHEMAHMWFGDLVTPKWWDDLWLKESFADLMGYQVTQEATRFDQAWLQFASGRKLWAYTYDQLPSTHPVIARIEDLEAAAQNFDGITYSKGAAVLRQLQAIIGPESFFAGARDYFAAHAFGSATFNDLLTALQPHTEHDLWRWADAWLRTTSPSELTADTSRGHGGAVTELVVRQRCTDRITGDEVVRPHQLQVAGYALGEAGLERTFLAPVTLTGESVEVPEAVGNRADLVLVNAGDLTYGIGRLDEQSQHVASTHLSSITDDLDRGAVWTALWNLTRDARIPASRFVDTFCTQAPAESNAMILRIVAGQVQTAVGHFLPAGTRTAAWDALGGVARVALAGAEPESDLQRTWADLLAEFASQTDTLAGDAAALADGKVPDGLTLTDELRWKLAASLVRQGAWDEAEVQHLLEQDNTLIGRTSSLTALAAAPQAQDETWRRLVEDELTNDAQRALLTGWGISDPGTKYAQPYVELLDSVWGDRVQSMAQRLVIGLFPDVDADDEGRAALGAIRSWYDDNPGSPAALRRIVLEQIDHAERALRAQQVTQD</sequence>
<dbReference type="Proteomes" id="UP000320806">
    <property type="component" value="Unassembled WGS sequence"/>
</dbReference>
<dbReference type="GO" id="GO:0042277">
    <property type="term" value="F:peptide binding"/>
    <property type="evidence" value="ECO:0007669"/>
    <property type="project" value="TreeGrafter"/>
</dbReference>
<feature type="domain" description="Aminopeptidase N-like N-terminal" evidence="16">
    <location>
        <begin position="116"/>
        <end position="197"/>
    </location>
</feature>
<dbReference type="GO" id="GO:0005737">
    <property type="term" value="C:cytoplasm"/>
    <property type="evidence" value="ECO:0007669"/>
    <property type="project" value="TreeGrafter"/>
</dbReference>
<dbReference type="PANTHER" id="PTHR11533:SF174">
    <property type="entry name" value="PUROMYCIN-SENSITIVE AMINOPEPTIDASE-RELATED"/>
    <property type="match status" value="1"/>
</dbReference>
<evidence type="ECO:0000256" key="5">
    <source>
        <dbReference type="ARBA" id="ARBA00015611"/>
    </source>
</evidence>
<name>A0A542EDX1_9MICO</name>
<dbReference type="EMBL" id="VFMO01000001">
    <property type="protein sequence ID" value="TQJ13528.1"/>
    <property type="molecule type" value="Genomic_DNA"/>
</dbReference>
<evidence type="ECO:0000256" key="12">
    <source>
        <dbReference type="ARBA" id="ARBA00029811"/>
    </source>
</evidence>
<keyword evidence="10" id="KW-0862">Zinc</keyword>